<dbReference type="InterPro" id="IPR036047">
    <property type="entry name" value="F-box-like_dom_sf"/>
</dbReference>
<dbReference type="Gramene" id="TVU24242">
    <property type="protein sequence ID" value="TVU24242"/>
    <property type="gene ID" value="EJB05_26663"/>
</dbReference>
<dbReference type="Proteomes" id="UP000324897">
    <property type="component" value="Chromosome 2"/>
</dbReference>
<dbReference type="Gene3D" id="1.20.1280.50">
    <property type="match status" value="1"/>
</dbReference>
<evidence type="ECO:0008006" key="5">
    <source>
        <dbReference type="Google" id="ProtNLM"/>
    </source>
</evidence>
<proteinExistence type="predicted"/>
<dbReference type="EMBL" id="RWGY01000013">
    <property type="protein sequence ID" value="TVU24242.1"/>
    <property type="molecule type" value="Genomic_DNA"/>
</dbReference>
<organism evidence="3 4">
    <name type="scientific">Eragrostis curvula</name>
    <name type="common">weeping love grass</name>
    <dbReference type="NCBI Taxonomy" id="38414"/>
    <lineage>
        <taxon>Eukaryota</taxon>
        <taxon>Viridiplantae</taxon>
        <taxon>Streptophyta</taxon>
        <taxon>Embryophyta</taxon>
        <taxon>Tracheophyta</taxon>
        <taxon>Spermatophyta</taxon>
        <taxon>Magnoliopsida</taxon>
        <taxon>Liliopsida</taxon>
        <taxon>Poales</taxon>
        <taxon>Poaceae</taxon>
        <taxon>PACMAD clade</taxon>
        <taxon>Chloridoideae</taxon>
        <taxon>Eragrostideae</taxon>
        <taxon>Eragrostidinae</taxon>
        <taxon>Eragrostis</taxon>
    </lineage>
</organism>
<evidence type="ECO:0000259" key="2">
    <source>
        <dbReference type="Pfam" id="PF12937"/>
    </source>
</evidence>
<evidence type="ECO:0000313" key="3">
    <source>
        <dbReference type="EMBL" id="TVU24242.1"/>
    </source>
</evidence>
<reference evidence="3 4" key="1">
    <citation type="journal article" date="2019" name="Sci. Rep.">
        <title>A high-quality genome of Eragrostis curvula grass provides insights into Poaceae evolution and supports new strategies to enhance forage quality.</title>
        <authorList>
            <person name="Carballo J."/>
            <person name="Santos B.A.C.M."/>
            <person name="Zappacosta D."/>
            <person name="Garbus I."/>
            <person name="Selva J.P."/>
            <person name="Gallo C.A."/>
            <person name="Diaz A."/>
            <person name="Albertini E."/>
            <person name="Caccamo M."/>
            <person name="Echenique V."/>
        </authorList>
    </citation>
    <scope>NUCLEOTIDE SEQUENCE [LARGE SCALE GENOMIC DNA]</scope>
    <source>
        <strain evidence="4">cv. Victoria</strain>
        <tissue evidence="3">Leaf</tissue>
    </source>
</reference>
<gene>
    <name evidence="3" type="ORF">EJB05_26663</name>
</gene>
<dbReference type="OrthoDB" id="691051at2759"/>
<feature type="domain" description="F-box" evidence="2">
    <location>
        <begin position="21"/>
        <end position="58"/>
    </location>
</feature>
<dbReference type="PANTHER" id="PTHR33110:SF79">
    <property type="entry name" value="OS12G0155900 PROTEIN"/>
    <property type="match status" value="1"/>
</dbReference>
<dbReference type="Pfam" id="PF03478">
    <property type="entry name" value="Beta-prop_KIB1-4"/>
    <property type="match status" value="1"/>
</dbReference>
<dbReference type="Pfam" id="PF12937">
    <property type="entry name" value="F-box-like"/>
    <property type="match status" value="1"/>
</dbReference>
<evidence type="ECO:0000259" key="1">
    <source>
        <dbReference type="Pfam" id="PF03478"/>
    </source>
</evidence>
<dbReference type="PANTHER" id="PTHR33110">
    <property type="entry name" value="F-BOX/KELCH-REPEAT PROTEIN-RELATED"/>
    <property type="match status" value="1"/>
</dbReference>
<feature type="domain" description="KIB1-4 beta-propeller" evidence="1">
    <location>
        <begin position="80"/>
        <end position="340"/>
    </location>
</feature>
<protein>
    <recommendedName>
        <fullName evidence="5">F-box domain-containing protein</fullName>
    </recommendedName>
</protein>
<dbReference type="InterPro" id="IPR005174">
    <property type="entry name" value="KIB1-4_b-propeller"/>
</dbReference>
<name>A0A5J9UKI3_9POAL</name>
<dbReference type="CDD" id="cd09917">
    <property type="entry name" value="F-box_SF"/>
    <property type="match status" value="1"/>
</dbReference>
<evidence type="ECO:0000313" key="4">
    <source>
        <dbReference type="Proteomes" id="UP000324897"/>
    </source>
</evidence>
<dbReference type="SUPFAM" id="SSF81383">
    <property type="entry name" value="F-box domain"/>
    <property type="match status" value="1"/>
</dbReference>
<keyword evidence="4" id="KW-1185">Reference proteome</keyword>
<sequence length="407" mass="45881">MGAWPSKGTATPATSPVDHPWSSLPLDLVGLVLSHLHSDAIRVRFAAVCRHWRHVARNYLPSLFPAFPWIFSRDGSCLRLPVGELHRLRFRKGVSCHGSFGDWLLFQENGLWRNRRFLENPLSGAIVPLPSRHSSAESKSELFHIVKVIVCSNDLIAAMIRYDGTYINRVVCCRPGMPSWSRPGEHNSCRYYEDIAFHEGNIYTVAAGGDLFVHEITKGSVTREPKLSLPKRVLQAPAWPVLYYDSTCHLVLSCTGKLLLVRWFLPRNPWACSIDLMLQVFEADFEMDLWLEVENLNDQVLFVSSKCSKAMSASTHVDCLQANKIYLIDHDTIISTFWPEQNSCACMYDMRRETVDFIHLGERTIYQAEGWVLLCPVSTGMQGAPTAAGNSCENIIVLLIAGEEDVD</sequence>
<dbReference type="InterPro" id="IPR001810">
    <property type="entry name" value="F-box_dom"/>
</dbReference>
<comment type="caution">
    <text evidence="3">The sequence shown here is derived from an EMBL/GenBank/DDBJ whole genome shotgun (WGS) entry which is preliminary data.</text>
</comment>
<accession>A0A5J9UKI3</accession>
<feature type="non-terminal residue" evidence="3">
    <location>
        <position position="1"/>
    </location>
</feature>
<dbReference type="AlphaFoldDB" id="A0A5J9UKI3"/>